<evidence type="ECO:0000256" key="1">
    <source>
        <dbReference type="ARBA" id="ARBA00022722"/>
    </source>
</evidence>
<keyword evidence="5" id="KW-1133">Transmembrane helix</keyword>
<evidence type="ECO:0000259" key="8">
    <source>
        <dbReference type="PROSITE" id="PS51831"/>
    </source>
</evidence>
<dbReference type="Pfam" id="PF12072">
    <property type="entry name" value="RNase_Y_N"/>
    <property type="match status" value="1"/>
</dbReference>
<dbReference type="OrthoDB" id="9803205at2"/>
<dbReference type="Proteomes" id="UP000319557">
    <property type="component" value="Chromosome"/>
</dbReference>
<dbReference type="Gene3D" id="1.10.3210.10">
    <property type="entry name" value="Hypothetical protein af1432"/>
    <property type="match status" value="1"/>
</dbReference>
<dbReference type="PROSITE" id="PS51831">
    <property type="entry name" value="HD"/>
    <property type="match status" value="1"/>
</dbReference>
<dbReference type="SUPFAM" id="SSF109604">
    <property type="entry name" value="HD-domain/PDEase-like"/>
    <property type="match status" value="1"/>
</dbReference>
<feature type="transmembrane region" description="Helical" evidence="5">
    <location>
        <begin position="33"/>
        <end position="54"/>
    </location>
</feature>
<sequence length="550" mass="61717">MNALDNILGLQLHLLAAVDKESASEFGLWLVSTSTLILLALAGALFGFYSNWLYQRTLDKRGIRQAQLDSQAMIEKAKMETESIHKNAALEAKEIVIRHKAEADEEISRVKESLRETRHELESRAATLAQSEEGLKKQERGLENTQRRLAQQLEAVNRKRERLDQLTDEKQKILQQASGMSKEEASKQLMQTLQMELDQEIGTAILHHERHLSESLDAKAREMLLTAMQRYAAVHTAENTTSTVDIPNDDMKGRIIGREGRNIRAFEKATGIDVIIDDSPGVVIVSGFDPVRRELARQSLDKLISDGRIHPSRIEEVVAQTSKDLDEFIRRKGEEAADEVNVPGLNKRIIEMLGRLHFRTSYSQNVLRHSIEVAYFSSMIAEMIGLDPDVARRCGLLHDIGKAADHELEGGHPKIGADLLKRHNESPEVVHAAFGHHDEIITEFPYTVLVATADACSASRPGARRESLERYVKRMEELESIATDFDGVEQAFAIQAGRELRVIANSKITDDAKAAAICRNIAKAFEQQLTYPGEIKVTVVRESRFTELAR</sequence>
<keyword evidence="2 5" id="KW-0255">Endonuclease</keyword>
<dbReference type="HAMAP" id="MF_00335">
    <property type="entry name" value="RNase_Y"/>
    <property type="match status" value="1"/>
</dbReference>
<comment type="function">
    <text evidence="5">Endoribonuclease that initiates mRNA decay.</text>
</comment>
<dbReference type="CDD" id="cd22431">
    <property type="entry name" value="KH-I_RNaseY"/>
    <property type="match status" value="1"/>
</dbReference>
<organism evidence="9 10">
    <name type="scientific">Rosistilla ulvae</name>
    <dbReference type="NCBI Taxonomy" id="1930277"/>
    <lineage>
        <taxon>Bacteria</taxon>
        <taxon>Pseudomonadati</taxon>
        <taxon>Planctomycetota</taxon>
        <taxon>Planctomycetia</taxon>
        <taxon>Pirellulales</taxon>
        <taxon>Pirellulaceae</taxon>
        <taxon>Rosistilla</taxon>
    </lineage>
</organism>
<evidence type="ECO:0000256" key="4">
    <source>
        <dbReference type="ARBA" id="ARBA00022884"/>
    </source>
</evidence>
<dbReference type="PROSITE" id="PS50084">
    <property type="entry name" value="KH_TYPE_1"/>
    <property type="match status" value="1"/>
</dbReference>
<evidence type="ECO:0000313" key="10">
    <source>
        <dbReference type="Proteomes" id="UP000319557"/>
    </source>
</evidence>
<keyword evidence="7" id="KW-0175">Coiled coil</keyword>
<dbReference type="GO" id="GO:0005886">
    <property type="term" value="C:plasma membrane"/>
    <property type="evidence" value="ECO:0007669"/>
    <property type="project" value="UniProtKB-SubCell"/>
</dbReference>
<gene>
    <name evidence="9" type="primary">rny_2</name>
    <name evidence="5" type="synonym">rny</name>
    <name evidence="9" type="ORF">EC9_29200</name>
</gene>
<evidence type="ECO:0000256" key="6">
    <source>
        <dbReference type="NCBIfam" id="TIGR03319"/>
    </source>
</evidence>
<keyword evidence="5" id="KW-0472">Membrane</keyword>
<dbReference type="Pfam" id="PF01966">
    <property type="entry name" value="HD"/>
    <property type="match status" value="1"/>
</dbReference>
<dbReference type="SUPFAM" id="SSF54791">
    <property type="entry name" value="Eukaryotic type KH-domain (KH-domain type I)"/>
    <property type="match status" value="1"/>
</dbReference>
<comment type="similarity">
    <text evidence="5">Belongs to the RNase Y family.</text>
</comment>
<evidence type="ECO:0000256" key="7">
    <source>
        <dbReference type="SAM" id="Coils"/>
    </source>
</evidence>
<dbReference type="EMBL" id="CP036261">
    <property type="protein sequence ID" value="QDS88728.1"/>
    <property type="molecule type" value="Genomic_DNA"/>
</dbReference>
<proteinExistence type="inferred from homology"/>
<comment type="subcellular location">
    <subcellularLocation>
        <location evidence="5">Cell membrane</location>
        <topology evidence="5">Single-pass membrane protein</topology>
    </subcellularLocation>
</comment>
<dbReference type="Gene3D" id="3.30.1370.10">
    <property type="entry name" value="K Homology domain, type 1"/>
    <property type="match status" value="1"/>
</dbReference>
<protein>
    <recommendedName>
        <fullName evidence="5 6">Ribonuclease Y</fullName>
        <shortName evidence="5">RNase Y</shortName>
        <ecNumber evidence="5 6">3.1.-.-</ecNumber>
    </recommendedName>
</protein>
<keyword evidence="5" id="KW-0812">Transmembrane</keyword>
<dbReference type="CDD" id="cd00077">
    <property type="entry name" value="HDc"/>
    <property type="match status" value="1"/>
</dbReference>
<keyword evidence="5" id="KW-1003">Cell membrane</keyword>
<keyword evidence="1 5" id="KW-0540">Nuclease</keyword>
<evidence type="ECO:0000256" key="3">
    <source>
        <dbReference type="ARBA" id="ARBA00022801"/>
    </source>
</evidence>
<dbReference type="GO" id="GO:0016787">
    <property type="term" value="F:hydrolase activity"/>
    <property type="evidence" value="ECO:0007669"/>
    <property type="project" value="UniProtKB-KW"/>
</dbReference>
<dbReference type="InterPro" id="IPR004087">
    <property type="entry name" value="KH_dom"/>
</dbReference>
<dbReference type="InterPro" id="IPR017705">
    <property type="entry name" value="Ribonuclease_Y"/>
</dbReference>
<dbReference type="KEGG" id="ruv:EC9_29200"/>
<dbReference type="GO" id="GO:0003723">
    <property type="term" value="F:RNA binding"/>
    <property type="evidence" value="ECO:0007669"/>
    <property type="project" value="UniProtKB-UniRule"/>
</dbReference>
<dbReference type="InterPro" id="IPR022711">
    <property type="entry name" value="RNase_Y_N"/>
</dbReference>
<dbReference type="EC" id="3.1.-.-" evidence="5 6"/>
<dbReference type="InterPro" id="IPR004088">
    <property type="entry name" value="KH_dom_type_1"/>
</dbReference>
<dbReference type="RefSeq" id="WP_145346142.1">
    <property type="nucleotide sequence ID" value="NZ_CP036261.1"/>
</dbReference>
<dbReference type="GO" id="GO:0004521">
    <property type="term" value="F:RNA endonuclease activity"/>
    <property type="evidence" value="ECO:0007669"/>
    <property type="project" value="UniProtKB-UniRule"/>
</dbReference>
<dbReference type="PANTHER" id="PTHR12826:SF15">
    <property type="entry name" value="RIBONUCLEASE Y"/>
    <property type="match status" value="1"/>
</dbReference>
<dbReference type="NCBIfam" id="TIGR03319">
    <property type="entry name" value="RNase_Y"/>
    <property type="match status" value="1"/>
</dbReference>
<dbReference type="Pfam" id="PF00013">
    <property type="entry name" value="KH_1"/>
    <property type="match status" value="1"/>
</dbReference>
<dbReference type="SMART" id="SM00471">
    <property type="entry name" value="HDc"/>
    <property type="match status" value="1"/>
</dbReference>
<evidence type="ECO:0000256" key="5">
    <source>
        <dbReference type="HAMAP-Rule" id="MF_00335"/>
    </source>
</evidence>
<reference evidence="9 10" key="1">
    <citation type="submission" date="2019-02" db="EMBL/GenBank/DDBJ databases">
        <title>Deep-cultivation of Planctomycetes and their phenomic and genomic characterization uncovers novel biology.</title>
        <authorList>
            <person name="Wiegand S."/>
            <person name="Jogler M."/>
            <person name="Boedeker C."/>
            <person name="Pinto D."/>
            <person name="Vollmers J."/>
            <person name="Rivas-Marin E."/>
            <person name="Kohn T."/>
            <person name="Peeters S.H."/>
            <person name="Heuer A."/>
            <person name="Rast P."/>
            <person name="Oberbeckmann S."/>
            <person name="Bunk B."/>
            <person name="Jeske O."/>
            <person name="Meyerdierks A."/>
            <person name="Storesund J.E."/>
            <person name="Kallscheuer N."/>
            <person name="Luecker S."/>
            <person name="Lage O.M."/>
            <person name="Pohl T."/>
            <person name="Merkel B.J."/>
            <person name="Hornburger P."/>
            <person name="Mueller R.-W."/>
            <person name="Bruemmer F."/>
            <person name="Labrenz M."/>
            <person name="Spormann A.M."/>
            <person name="Op den Camp H."/>
            <person name="Overmann J."/>
            <person name="Amann R."/>
            <person name="Jetten M.S.M."/>
            <person name="Mascher T."/>
            <person name="Medema M.H."/>
            <person name="Devos D.P."/>
            <person name="Kaster A.-K."/>
            <person name="Ovreas L."/>
            <person name="Rohde M."/>
            <person name="Galperin M.Y."/>
            <person name="Jogler C."/>
        </authorList>
    </citation>
    <scope>NUCLEOTIDE SEQUENCE [LARGE SCALE GENOMIC DNA]</scope>
    <source>
        <strain evidence="9 10">EC9</strain>
    </source>
</reference>
<dbReference type="InterPro" id="IPR006675">
    <property type="entry name" value="HDIG_dom"/>
</dbReference>
<dbReference type="AlphaFoldDB" id="A0A517M1H3"/>
<feature type="domain" description="HD" evidence="8">
    <location>
        <begin position="366"/>
        <end position="459"/>
    </location>
</feature>
<keyword evidence="10" id="KW-1185">Reference proteome</keyword>
<dbReference type="InterPro" id="IPR036612">
    <property type="entry name" value="KH_dom_type_1_sf"/>
</dbReference>
<keyword evidence="3 5" id="KW-0378">Hydrolase</keyword>
<dbReference type="PANTHER" id="PTHR12826">
    <property type="entry name" value="RIBONUCLEASE Y"/>
    <property type="match status" value="1"/>
</dbReference>
<feature type="coiled-coil region" evidence="7">
    <location>
        <begin position="100"/>
        <end position="183"/>
    </location>
</feature>
<evidence type="ECO:0000313" key="9">
    <source>
        <dbReference type="EMBL" id="QDS88728.1"/>
    </source>
</evidence>
<dbReference type="FunFam" id="1.10.3210.10:FF:000022">
    <property type="entry name" value="Ribonuclease Y"/>
    <property type="match status" value="1"/>
</dbReference>
<evidence type="ECO:0000256" key="2">
    <source>
        <dbReference type="ARBA" id="ARBA00022759"/>
    </source>
</evidence>
<accession>A0A517M1H3</accession>
<dbReference type="NCBIfam" id="TIGR00277">
    <property type="entry name" value="HDIG"/>
    <property type="match status" value="1"/>
</dbReference>
<dbReference type="SMART" id="SM00322">
    <property type="entry name" value="KH"/>
    <property type="match status" value="1"/>
</dbReference>
<dbReference type="GO" id="GO:0006402">
    <property type="term" value="P:mRNA catabolic process"/>
    <property type="evidence" value="ECO:0007669"/>
    <property type="project" value="UniProtKB-UniRule"/>
</dbReference>
<dbReference type="InterPro" id="IPR003607">
    <property type="entry name" value="HD/PDEase_dom"/>
</dbReference>
<name>A0A517M1H3_9BACT</name>
<dbReference type="InterPro" id="IPR006674">
    <property type="entry name" value="HD_domain"/>
</dbReference>
<keyword evidence="4 5" id="KW-0694">RNA-binding</keyword>